<protein>
    <submittedName>
        <fullName evidence="2">Uncharacterized protein</fullName>
    </submittedName>
</protein>
<keyword evidence="3" id="KW-1185">Reference proteome</keyword>
<comment type="caution">
    <text evidence="2">The sequence shown here is derived from an EMBL/GenBank/DDBJ whole genome shotgun (WGS) entry which is preliminary data.</text>
</comment>
<sequence length="1745" mass="195770">MARVVCLRHCLAASVLLVCLINFLLLLKNQTEEDLWSYILMHPPSDNDETKTSKTKKKPKGIQFSRHQHAKSSPLTERANWKQDFQQRIRRLDQTKQQQQQPSNNQKEHSKRKHKDLAQPLKKGLENEEDKSQQRAGHHHPQGSLQEQRALVQPLKNGLSLKLYEDFYKTHPKPTTTMVEQPLPQKAHQKLNFTEDPMAVLQYAPSRIPGYINVYGNDTLSLYGHVMRELTQRICARQIAQSNILVVSPEAPSVVELLQQQQTSIDEDDVGKLRRTIQHAVGGSTLIDVHKQGHTYYGFNTTTTVIDDWWTSLEEGSNSNKPSWFLLAMFDHGPQNDQVISHSLKLLKEATVTYIVLGFGAYPQNSKKSYGQQAIQHLIDLKYKVQTLSASHLPLTEGLSSLLKPNADITQRRLPLLFKGIEHLANFTTTPVLGYVFATQGLDLAIPTATLYEPTVTRHMVSYKQCPASSLRVEFAPVSKEPQHKQEEEHHGPQGFLYDKANKQSTDIDHPLRISCQKQPMDPSTPTAFQHLWYSGETIETSEAACIRANCVSNDQASCTTRILPKETKRVTADARKRRLNDDSTSNKKRPNLLLLMIDPISRARFERSMVKTSTLLQLLEFTSFSQYTAVGNNSGPNQAALYSGIPLSSRDSISTHGSKTKKSQWLWDALREHGYATFKAEDGCIENSNMIQSIAPQVDHGDSLHQLICFDFQRPNCVGGKPNAQHLIDYGTQFIQTYESRNQSWAALLHFIDSHEDTQTLEGTLDNPIWHFLFSIYEAREKCAMTLNKDIPCTVWDNTLLVLLSDHGLHYGGYLLSPKGLKERSQPMLHMHLPESLASSSVALNSNKDLIATPFDVHETIVHALIPEAMRDATGSSLLQPLPETRKVCSTTDGVPTYVCDLLSRQDEKENIMMPPPPSVMSFYADMPRVNKRATPLCEATASNGTLFTNHLVDCVCATNIRPWYNCTEHPWSTPSELTRSETFSLVDCLNDQSFEVQVQRDPKVLRRPEVVKATSKQEQKPNILFLEVDSVSTKYADRHFPHTREVLNSMRLQPSNSDPSGFTCHGNETLCSADFKAFSVVGASSIPNQISAFGGCFVTVGPEQCTQLVTDQNRTICINSTHLVHNMELVSRHKNSATFCRVDPKRRSPWIFDIAKQAGYVTLFAEEFCWHGSRYVPQENVFPLHADISPSEFFCRVTERRAVREGFKITGPLWRHEYSPRTGKPNCVDSIGGHERGRVALDHIETMWNSYYDTPKFAYLNAISAHLYDEFSAMANLAEAYDLILSSFLKRFLARKDMTNTIIVVRADHGLQAGPQTSDYSIQIEAFRPWTEIIVPKHMAGLSLQKLLDNQEKLATSFDLYKTLTSSIVGEESSLMPDPSPWEYHLWQQSIETTRTCAHARVPRAYCIFESQRTIASPNIKTCNMAEDGQTIMCPLYTDTFRKNMTTEVGNSFYSHQVRTKACPRQGAPKAINGIGDGWKLTDQDQVDASLVKQREPFHVSALTSILSVLGEALRKAEDRPVKVCQTGFGTGYMSAKFLNASTNVVLHVFDGFDQKPQSLAMLAKKYGKSRIIHHEGDPSATVPELLSPIASNEALQGKLGLQCDFLYGASKAGASDIIDLVKNAPCGVLLGGRAVKNVDKSNVYFGPAGQWMTLRVEGCIKPIRCFSSLTPVEAKLTKKIGMQHGKEFCIAVTTGACSSNADYAGSELLRSTCRAEIARLTKHVGINRLCPARQRDIRGDSF</sequence>
<dbReference type="EMBL" id="CAICTM010000213">
    <property type="protein sequence ID" value="CAB9504937.1"/>
    <property type="molecule type" value="Genomic_DNA"/>
</dbReference>
<accession>A0A9N8DLQ0</accession>
<dbReference type="GO" id="GO:0005615">
    <property type="term" value="C:extracellular space"/>
    <property type="evidence" value="ECO:0007669"/>
    <property type="project" value="TreeGrafter"/>
</dbReference>
<dbReference type="Proteomes" id="UP001153069">
    <property type="component" value="Unassembled WGS sequence"/>
</dbReference>
<name>A0A9N8DLQ0_9STRA</name>
<feature type="compositionally biased region" description="Basic residues" evidence="1">
    <location>
        <begin position="53"/>
        <end position="70"/>
    </location>
</feature>
<feature type="compositionally biased region" description="Basic and acidic residues" evidence="1">
    <location>
        <begin position="481"/>
        <end position="492"/>
    </location>
</feature>
<dbReference type="PANTHER" id="PTHR10974">
    <property type="entry name" value="FI08016P-RELATED"/>
    <property type="match status" value="1"/>
</dbReference>
<gene>
    <name evidence="2" type="ORF">SEMRO_214_G088650.1</name>
</gene>
<dbReference type="InterPro" id="IPR004245">
    <property type="entry name" value="DUF229"/>
</dbReference>
<dbReference type="PANTHER" id="PTHR10974:SF1">
    <property type="entry name" value="FI08016P-RELATED"/>
    <property type="match status" value="1"/>
</dbReference>
<evidence type="ECO:0000313" key="2">
    <source>
        <dbReference type="EMBL" id="CAB9504937.1"/>
    </source>
</evidence>
<dbReference type="Gene3D" id="3.40.720.10">
    <property type="entry name" value="Alkaline Phosphatase, subunit A"/>
    <property type="match status" value="2"/>
</dbReference>
<dbReference type="OrthoDB" id="413313at2759"/>
<feature type="region of interest" description="Disordered" evidence="1">
    <location>
        <begin position="92"/>
        <end position="147"/>
    </location>
</feature>
<feature type="region of interest" description="Disordered" evidence="1">
    <location>
        <begin position="42"/>
        <end position="80"/>
    </location>
</feature>
<evidence type="ECO:0000256" key="1">
    <source>
        <dbReference type="SAM" id="MobiDB-lite"/>
    </source>
</evidence>
<reference evidence="2" key="1">
    <citation type="submission" date="2020-06" db="EMBL/GenBank/DDBJ databases">
        <authorList>
            <consortium name="Plant Systems Biology data submission"/>
        </authorList>
    </citation>
    <scope>NUCLEOTIDE SEQUENCE</scope>
    <source>
        <strain evidence="2">D6</strain>
    </source>
</reference>
<feature type="compositionally biased region" description="Low complexity" evidence="1">
    <location>
        <begin position="95"/>
        <end position="105"/>
    </location>
</feature>
<dbReference type="Pfam" id="PF02995">
    <property type="entry name" value="DUF229"/>
    <property type="match status" value="2"/>
</dbReference>
<dbReference type="InterPro" id="IPR017850">
    <property type="entry name" value="Alkaline_phosphatase_core_sf"/>
</dbReference>
<feature type="region of interest" description="Disordered" evidence="1">
    <location>
        <begin position="479"/>
        <end position="499"/>
    </location>
</feature>
<feature type="compositionally biased region" description="Basic and acidic residues" evidence="1">
    <location>
        <begin position="123"/>
        <end position="133"/>
    </location>
</feature>
<proteinExistence type="predicted"/>
<evidence type="ECO:0000313" key="3">
    <source>
        <dbReference type="Proteomes" id="UP001153069"/>
    </source>
</evidence>
<organism evidence="2 3">
    <name type="scientific">Seminavis robusta</name>
    <dbReference type="NCBI Taxonomy" id="568900"/>
    <lineage>
        <taxon>Eukaryota</taxon>
        <taxon>Sar</taxon>
        <taxon>Stramenopiles</taxon>
        <taxon>Ochrophyta</taxon>
        <taxon>Bacillariophyta</taxon>
        <taxon>Bacillariophyceae</taxon>
        <taxon>Bacillariophycidae</taxon>
        <taxon>Naviculales</taxon>
        <taxon>Naviculaceae</taxon>
        <taxon>Seminavis</taxon>
    </lineage>
</organism>
<dbReference type="SUPFAM" id="SSF53649">
    <property type="entry name" value="Alkaline phosphatase-like"/>
    <property type="match status" value="2"/>
</dbReference>